<dbReference type="Proteomes" id="UP001246244">
    <property type="component" value="Unassembled WGS sequence"/>
</dbReference>
<reference evidence="2" key="1">
    <citation type="submission" date="2023-07" db="EMBL/GenBank/DDBJ databases">
        <title>Whole-genome sequencing of a new Methanosarcina sp. Z-7115.</title>
        <authorList>
            <person name="Zhilina T.N."/>
            <person name="Merkel A.Y."/>
        </authorList>
    </citation>
    <scope>NUCLEOTIDE SEQUENCE [LARGE SCALE GENOMIC DNA]</scope>
    <source>
        <strain evidence="2">Z-7115</strain>
    </source>
</reference>
<keyword evidence="2" id="KW-1185">Reference proteome</keyword>
<dbReference type="RefSeq" id="WP_310576281.1">
    <property type="nucleotide sequence ID" value="NZ_JAVKPK010000043.1"/>
</dbReference>
<comment type="caution">
    <text evidence="1">The sequence shown here is derived from an EMBL/GenBank/DDBJ whole genome shotgun (WGS) entry which is preliminary data.</text>
</comment>
<proteinExistence type="predicted"/>
<protein>
    <submittedName>
        <fullName evidence="1">Three-Cys-motif partner protein TcmP</fullName>
    </submittedName>
</protein>
<dbReference type="EMBL" id="JAVKPK010000043">
    <property type="protein sequence ID" value="MDR7666253.1"/>
    <property type="molecule type" value="Genomic_DNA"/>
</dbReference>
<evidence type="ECO:0000313" key="2">
    <source>
        <dbReference type="Proteomes" id="UP001246244"/>
    </source>
</evidence>
<organism evidence="1 2">
    <name type="scientific">Methanosarcina baikalica</name>
    <dbReference type="NCBI Taxonomy" id="3073890"/>
    <lineage>
        <taxon>Archaea</taxon>
        <taxon>Methanobacteriati</taxon>
        <taxon>Methanobacteriota</taxon>
        <taxon>Stenosarchaea group</taxon>
        <taxon>Methanomicrobia</taxon>
        <taxon>Methanosarcinales</taxon>
        <taxon>Methanosarcinaceae</taxon>
        <taxon>Methanosarcina</taxon>
    </lineage>
</organism>
<evidence type="ECO:0000313" key="1">
    <source>
        <dbReference type="EMBL" id="MDR7666253.1"/>
    </source>
</evidence>
<name>A0ABU2D2P4_9EURY</name>
<feature type="non-terminal residue" evidence="1">
    <location>
        <position position="187"/>
    </location>
</feature>
<dbReference type="InterPro" id="IPR031009">
    <property type="entry name" value="Tcm_partner"/>
</dbReference>
<gene>
    <name evidence="1" type="ORF">RG963_10785</name>
</gene>
<sequence length="187" mass="21335">MAKPSTKVWDIEKHTEAKHAILKRYLQAWFPILSSFNDRILYIDGFAGPGEYSNGEPGSPIIALETAIDAARDNKRKTNAEILFLFIEKDKERCEHLESLLAGRTLPHNIKYIVECGKFDETLKSSLDQIDIQKKSLAPTFAFIDPFGISDTPFSIIERIVKFKRCEVLITFMSGFINRFKNHPNAI</sequence>
<dbReference type="NCBIfam" id="TIGR04474">
    <property type="entry name" value="tcm_partner"/>
    <property type="match status" value="1"/>
</dbReference>
<accession>A0ABU2D2P4</accession>